<organism evidence="1 2">
    <name type="scientific">Heterotrigona itama</name>
    <dbReference type="NCBI Taxonomy" id="395501"/>
    <lineage>
        <taxon>Eukaryota</taxon>
        <taxon>Metazoa</taxon>
        <taxon>Ecdysozoa</taxon>
        <taxon>Arthropoda</taxon>
        <taxon>Hexapoda</taxon>
        <taxon>Insecta</taxon>
        <taxon>Pterygota</taxon>
        <taxon>Neoptera</taxon>
        <taxon>Endopterygota</taxon>
        <taxon>Hymenoptera</taxon>
        <taxon>Apocrita</taxon>
        <taxon>Aculeata</taxon>
        <taxon>Apoidea</taxon>
        <taxon>Anthophila</taxon>
        <taxon>Apidae</taxon>
        <taxon>Heterotrigona</taxon>
    </lineage>
</organism>
<reference evidence="1" key="1">
    <citation type="submission" date="2020-07" db="EMBL/GenBank/DDBJ databases">
        <authorList>
            <person name="Nazaruddin N."/>
        </authorList>
    </citation>
    <scope>NUCLEOTIDE SEQUENCE</scope>
</reference>
<proteinExistence type="predicted"/>
<protein>
    <submittedName>
        <fullName evidence="1">Uncharacterized protein</fullName>
    </submittedName>
</protein>
<feature type="non-terminal residue" evidence="1">
    <location>
        <position position="1"/>
    </location>
</feature>
<name>A0A6V7HCR4_9HYME</name>
<keyword evidence="2" id="KW-1185">Reference proteome</keyword>
<evidence type="ECO:0000313" key="1">
    <source>
        <dbReference type="EMBL" id="CAD1477873.1"/>
    </source>
</evidence>
<sequence length="212" mass="24520">FTLSTSAIRNQVSLFFFNQEIVWSPLNNNKKPRTEFFPRLDHYPKYSFHKDILFPVSKDAGDQGDEFTGGGSSRYAHETDAESSCLLDEMGEGGSGYLVGYKCRQGVSLDRGRLRRFNHDPSYTTSVLVVRIPNRPFVHGSACRREEYEDKSLDFYRNRVTSTWGPPLRAGYEKRQRLFIPNLVPAVSRSFDLQPWRQREPYGVSTNYSREK</sequence>
<gene>
    <name evidence="1" type="ORF">MHI_LOCUS760524</name>
</gene>
<dbReference type="AlphaFoldDB" id="A0A6V7HCR4"/>
<evidence type="ECO:0000313" key="2">
    <source>
        <dbReference type="Proteomes" id="UP000752696"/>
    </source>
</evidence>
<accession>A0A6V7HCR4</accession>
<feature type="non-terminal residue" evidence="1">
    <location>
        <position position="212"/>
    </location>
</feature>
<dbReference type="EMBL" id="CAJDYZ010010343">
    <property type="protein sequence ID" value="CAD1477873.1"/>
    <property type="molecule type" value="Genomic_DNA"/>
</dbReference>
<dbReference type="Proteomes" id="UP000752696">
    <property type="component" value="Unassembled WGS sequence"/>
</dbReference>
<comment type="caution">
    <text evidence="1">The sequence shown here is derived from an EMBL/GenBank/DDBJ whole genome shotgun (WGS) entry which is preliminary data.</text>
</comment>